<gene>
    <name evidence="2" type="ORF">KRR39_20610</name>
</gene>
<dbReference type="InterPro" id="IPR017520">
    <property type="entry name" value="CHP03086"/>
</dbReference>
<name>A0A975SXH8_9ACTN</name>
<dbReference type="InterPro" id="IPR017517">
    <property type="entry name" value="Maleyloyr_isom"/>
</dbReference>
<accession>A0A975SXH8</accession>
<dbReference type="GO" id="GO:0046872">
    <property type="term" value="F:metal ion binding"/>
    <property type="evidence" value="ECO:0007669"/>
    <property type="project" value="InterPro"/>
</dbReference>
<dbReference type="EMBL" id="CP077062">
    <property type="protein sequence ID" value="QWZ07765.1"/>
    <property type="molecule type" value="Genomic_DNA"/>
</dbReference>
<organism evidence="2 3">
    <name type="scientific">Nocardioides panacis</name>
    <dbReference type="NCBI Taxonomy" id="2849501"/>
    <lineage>
        <taxon>Bacteria</taxon>
        <taxon>Bacillati</taxon>
        <taxon>Actinomycetota</taxon>
        <taxon>Actinomycetes</taxon>
        <taxon>Propionibacteriales</taxon>
        <taxon>Nocardioidaceae</taxon>
        <taxon>Nocardioides</taxon>
    </lineage>
</organism>
<evidence type="ECO:0000259" key="1">
    <source>
        <dbReference type="Pfam" id="PF11716"/>
    </source>
</evidence>
<dbReference type="Proteomes" id="UP000683575">
    <property type="component" value="Chromosome"/>
</dbReference>
<dbReference type="NCBIfam" id="TIGR03083">
    <property type="entry name" value="maleylpyruvate isomerase family mycothiol-dependent enzyme"/>
    <property type="match status" value="1"/>
</dbReference>
<dbReference type="RefSeq" id="WP_216939275.1">
    <property type="nucleotide sequence ID" value="NZ_CP077062.1"/>
</dbReference>
<protein>
    <submittedName>
        <fullName evidence="2">TIGR03086 family protein</fullName>
    </submittedName>
</protein>
<reference evidence="2" key="1">
    <citation type="submission" date="2021-06" db="EMBL/GenBank/DDBJ databases">
        <title>Complete genome sequence of Nocardioides sp. G188.</title>
        <authorList>
            <person name="Im W.-T."/>
        </authorList>
    </citation>
    <scope>NUCLEOTIDE SEQUENCE</scope>
    <source>
        <strain evidence="2">G188</strain>
    </source>
</reference>
<dbReference type="AlphaFoldDB" id="A0A975SXH8"/>
<dbReference type="Pfam" id="PF11716">
    <property type="entry name" value="MDMPI_N"/>
    <property type="match status" value="1"/>
</dbReference>
<keyword evidence="3" id="KW-1185">Reference proteome</keyword>
<feature type="domain" description="Mycothiol-dependent maleylpyruvate isomerase metal-binding" evidence="1">
    <location>
        <begin position="37"/>
        <end position="148"/>
    </location>
</feature>
<evidence type="ECO:0000313" key="2">
    <source>
        <dbReference type="EMBL" id="QWZ07765.1"/>
    </source>
</evidence>
<proteinExistence type="predicted"/>
<dbReference type="NCBIfam" id="TIGR03086">
    <property type="entry name" value="TIGR03086 family metal-binding protein"/>
    <property type="match status" value="1"/>
</dbReference>
<sequence length="206" mass="21724">MSTPSPWAADPGQSPRRLAGPELLGRAVDYTRGSLLLVGGAPPDARTPCERWDLHALLRHMVDSLAAFTEAAEIGYVDLVPVRAGPGAVARPVQDLVEALKHRACALLAAWTHHPGPGPVAVADRELRSDLVAAAGALEIAVHGWDVAQACGADRPLPPGLALELLEVLPLLVDHADRPARFADPVDVPVHARPSTRLLAALGRRS</sequence>
<dbReference type="KEGG" id="nps:KRR39_20610"/>
<dbReference type="InterPro" id="IPR024344">
    <property type="entry name" value="MDMPI_metal-binding"/>
</dbReference>
<evidence type="ECO:0000313" key="3">
    <source>
        <dbReference type="Proteomes" id="UP000683575"/>
    </source>
</evidence>